<accession>A0ABV8F1H5</accession>
<dbReference type="SUPFAM" id="SSF48613">
    <property type="entry name" value="Heme oxygenase-like"/>
    <property type="match status" value="1"/>
</dbReference>
<dbReference type="EMBL" id="JBHSBC010000012">
    <property type="protein sequence ID" value="MFC3981143.1"/>
    <property type="molecule type" value="Genomic_DNA"/>
</dbReference>
<organism evidence="1 2">
    <name type="scientific">Streptosporangium jomthongense</name>
    <dbReference type="NCBI Taxonomy" id="1193683"/>
    <lineage>
        <taxon>Bacteria</taxon>
        <taxon>Bacillati</taxon>
        <taxon>Actinomycetota</taxon>
        <taxon>Actinomycetes</taxon>
        <taxon>Streptosporangiales</taxon>
        <taxon>Streptosporangiaceae</taxon>
        <taxon>Streptosporangium</taxon>
    </lineage>
</organism>
<evidence type="ECO:0000313" key="1">
    <source>
        <dbReference type="EMBL" id="MFC3981143.1"/>
    </source>
</evidence>
<keyword evidence="2" id="KW-1185">Reference proteome</keyword>
<evidence type="ECO:0000313" key="2">
    <source>
        <dbReference type="Proteomes" id="UP001595698"/>
    </source>
</evidence>
<gene>
    <name evidence="1" type="ORF">ACFOYY_13490</name>
</gene>
<protein>
    <recommendedName>
        <fullName evidence="3">Thiaminase-2/PQQC domain-containing protein</fullName>
    </recommendedName>
</protein>
<evidence type="ECO:0008006" key="3">
    <source>
        <dbReference type="Google" id="ProtNLM"/>
    </source>
</evidence>
<proteinExistence type="predicted"/>
<dbReference type="InterPro" id="IPR016084">
    <property type="entry name" value="Haem_Oase-like_multi-hlx"/>
</dbReference>
<dbReference type="Proteomes" id="UP001595698">
    <property type="component" value="Unassembled WGS sequence"/>
</dbReference>
<dbReference type="Gene3D" id="1.20.910.10">
    <property type="entry name" value="Heme oxygenase-like"/>
    <property type="match status" value="1"/>
</dbReference>
<reference evidence="2" key="1">
    <citation type="journal article" date="2019" name="Int. J. Syst. Evol. Microbiol.">
        <title>The Global Catalogue of Microorganisms (GCM) 10K type strain sequencing project: providing services to taxonomists for standard genome sequencing and annotation.</title>
        <authorList>
            <consortium name="The Broad Institute Genomics Platform"/>
            <consortium name="The Broad Institute Genome Sequencing Center for Infectious Disease"/>
            <person name="Wu L."/>
            <person name="Ma J."/>
        </authorList>
    </citation>
    <scope>NUCLEOTIDE SEQUENCE [LARGE SCALE GENOMIC DNA]</scope>
    <source>
        <strain evidence="2">TBRC 7912</strain>
    </source>
</reference>
<sequence>MSRDDFLDLLRRLDGSRTIEDLERETGLDGEAVREVVEPAVVQGLIDEGAAVPAFSPGTAALARLEGLLNHLLEDLVLTGPFWRRILERPQRLHPNVFFGFGLENWFLLSRESELGSAVRALAENADLRGALDDFDRRGRRHDDVAVHAFRSLGATRGDLLRARPLPTTAALIKMLSWWARTDPLFFVATIGVIEERLEAEDEGPAARCPFLAACDRVGLTPGFVEPMRAHARAGAARRHGALSRALFARMPGIDEGTEQSWQAKAHLFMETYAGFCDGVLDHYSDPHRPLLRLCG</sequence>
<dbReference type="RefSeq" id="WP_352009044.1">
    <property type="nucleotide sequence ID" value="NZ_JBHSBC010000012.1"/>
</dbReference>
<name>A0ABV8F1H5_9ACTN</name>
<comment type="caution">
    <text evidence="1">The sequence shown here is derived from an EMBL/GenBank/DDBJ whole genome shotgun (WGS) entry which is preliminary data.</text>
</comment>